<evidence type="ECO:0000313" key="2">
    <source>
        <dbReference type="Proteomes" id="UP001162992"/>
    </source>
</evidence>
<protein>
    <submittedName>
        <fullName evidence="1">Uncharacterized protein</fullName>
    </submittedName>
</protein>
<accession>A0ACC2EIX5</accession>
<evidence type="ECO:0000313" key="1">
    <source>
        <dbReference type="EMBL" id="KAJ7566347.1"/>
    </source>
</evidence>
<dbReference type="Proteomes" id="UP001162992">
    <property type="component" value="Chromosome 2"/>
</dbReference>
<keyword evidence="2" id="KW-1185">Reference proteome</keyword>
<sequence>MTARKVHPHPMKRRNRDILYDITSSLSSGPIPTVNATLKKLRRMPHVFPRVLELPFNADAPVEIYENEVSYKFAMLYPGLIAQNIRTHVIEIVPGAVKLVVEGIQGLRGTLEQREAYSWRFRLPASTIPEASVALYERNILIVIVPKRTS</sequence>
<organism evidence="1 2">
    <name type="scientific">Diphasiastrum complanatum</name>
    <name type="common">Issler's clubmoss</name>
    <name type="synonym">Lycopodium complanatum</name>
    <dbReference type="NCBI Taxonomy" id="34168"/>
    <lineage>
        <taxon>Eukaryota</taxon>
        <taxon>Viridiplantae</taxon>
        <taxon>Streptophyta</taxon>
        <taxon>Embryophyta</taxon>
        <taxon>Tracheophyta</taxon>
        <taxon>Lycopodiopsida</taxon>
        <taxon>Lycopodiales</taxon>
        <taxon>Lycopodiaceae</taxon>
        <taxon>Lycopodioideae</taxon>
        <taxon>Diphasiastrum</taxon>
    </lineage>
</organism>
<dbReference type="EMBL" id="CM055093">
    <property type="protein sequence ID" value="KAJ7566347.1"/>
    <property type="molecule type" value="Genomic_DNA"/>
</dbReference>
<reference evidence="2" key="1">
    <citation type="journal article" date="2024" name="Proc. Natl. Acad. Sci. U.S.A.">
        <title>Extraordinary preservation of gene collinearity over three hundred million years revealed in homosporous lycophytes.</title>
        <authorList>
            <person name="Li C."/>
            <person name="Wickell D."/>
            <person name="Kuo L.Y."/>
            <person name="Chen X."/>
            <person name="Nie B."/>
            <person name="Liao X."/>
            <person name="Peng D."/>
            <person name="Ji J."/>
            <person name="Jenkins J."/>
            <person name="Williams M."/>
            <person name="Shu S."/>
            <person name="Plott C."/>
            <person name="Barry K."/>
            <person name="Rajasekar S."/>
            <person name="Grimwood J."/>
            <person name="Han X."/>
            <person name="Sun S."/>
            <person name="Hou Z."/>
            <person name="He W."/>
            <person name="Dai G."/>
            <person name="Sun C."/>
            <person name="Schmutz J."/>
            <person name="Leebens-Mack J.H."/>
            <person name="Li F.W."/>
            <person name="Wang L."/>
        </authorList>
    </citation>
    <scope>NUCLEOTIDE SEQUENCE [LARGE SCALE GENOMIC DNA]</scope>
    <source>
        <strain evidence="2">cv. PW_Plant_1</strain>
    </source>
</reference>
<gene>
    <name evidence="1" type="ORF">O6H91_02G098100</name>
</gene>
<comment type="caution">
    <text evidence="1">The sequence shown here is derived from an EMBL/GenBank/DDBJ whole genome shotgun (WGS) entry which is preliminary data.</text>
</comment>
<proteinExistence type="predicted"/>
<name>A0ACC2EIX5_DIPCM</name>